<dbReference type="InterPro" id="IPR011006">
    <property type="entry name" value="CheY-like_superfamily"/>
</dbReference>
<keyword evidence="10 15" id="KW-1133">Transmembrane helix</keyword>
<feature type="domain" description="Response regulatory" evidence="17">
    <location>
        <begin position="1364"/>
        <end position="1481"/>
    </location>
</feature>
<evidence type="ECO:0000259" key="20">
    <source>
        <dbReference type="PROSITE" id="PS50885"/>
    </source>
</evidence>
<dbReference type="SUPFAM" id="SSF158472">
    <property type="entry name" value="HAMP domain-like"/>
    <property type="match status" value="1"/>
</dbReference>
<dbReference type="SMART" id="SM00448">
    <property type="entry name" value="REC"/>
    <property type="match status" value="1"/>
</dbReference>
<dbReference type="Proteomes" id="UP000017127">
    <property type="component" value="Unassembled WGS sequence"/>
</dbReference>
<reference evidence="21 22" key="1">
    <citation type="journal article" date="2013" name="Front. Microbiol.">
        <title>Comparative genomic analyses of the cyanobacterium, Lyngbya aestuarii BL J, a powerful hydrogen producer.</title>
        <authorList>
            <person name="Kothari A."/>
            <person name="Vaughn M."/>
            <person name="Garcia-Pichel F."/>
        </authorList>
    </citation>
    <scope>NUCLEOTIDE SEQUENCE [LARGE SCALE GENOMIC DNA]</scope>
    <source>
        <strain evidence="21 22">BL J</strain>
    </source>
</reference>
<comment type="caution">
    <text evidence="21">The sequence shown here is derived from an EMBL/GenBank/DDBJ whole genome shotgun (WGS) entry which is preliminary data.</text>
</comment>
<evidence type="ECO:0000313" key="21">
    <source>
        <dbReference type="EMBL" id="ERT09540.1"/>
    </source>
</evidence>
<evidence type="ECO:0000256" key="5">
    <source>
        <dbReference type="ARBA" id="ARBA00022475"/>
    </source>
</evidence>
<dbReference type="Pfam" id="PF00072">
    <property type="entry name" value="Response_reg"/>
    <property type="match status" value="1"/>
</dbReference>
<dbReference type="SUPFAM" id="SSF52172">
    <property type="entry name" value="CheY-like"/>
    <property type="match status" value="1"/>
</dbReference>
<dbReference type="PROSITE" id="PS50885">
    <property type="entry name" value="HAMP"/>
    <property type="match status" value="1"/>
</dbReference>
<dbReference type="PANTHER" id="PTHR43047">
    <property type="entry name" value="TWO-COMPONENT HISTIDINE PROTEIN KINASE"/>
    <property type="match status" value="1"/>
</dbReference>
<dbReference type="Gene3D" id="3.30.450.20">
    <property type="entry name" value="PAS domain"/>
    <property type="match status" value="6"/>
</dbReference>
<keyword evidence="5" id="KW-1003">Cell membrane</keyword>
<evidence type="ECO:0000256" key="9">
    <source>
        <dbReference type="ARBA" id="ARBA00022777"/>
    </source>
</evidence>
<evidence type="ECO:0000256" key="10">
    <source>
        <dbReference type="ARBA" id="ARBA00022989"/>
    </source>
</evidence>
<dbReference type="PROSITE" id="PS50112">
    <property type="entry name" value="PAS"/>
    <property type="match status" value="3"/>
</dbReference>
<dbReference type="SUPFAM" id="SSF47384">
    <property type="entry name" value="Homodimeric domain of signal transducing histidine kinase"/>
    <property type="match status" value="1"/>
</dbReference>
<keyword evidence="22" id="KW-1185">Reference proteome</keyword>
<evidence type="ECO:0000256" key="1">
    <source>
        <dbReference type="ARBA" id="ARBA00000085"/>
    </source>
</evidence>
<comment type="subcellular location">
    <subcellularLocation>
        <location evidence="2">Cell membrane</location>
        <topology evidence="2">Multi-pass membrane protein</topology>
    </subcellularLocation>
</comment>
<dbReference type="PRINTS" id="PR00344">
    <property type="entry name" value="BCTRLSENSOR"/>
</dbReference>
<dbReference type="Pfam" id="PF02518">
    <property type="entry name" value="HATPase_c"/>
    <property type="match status" value="1"/>
</dbReference>
<protein>
    <recommendedName>
        <fullName evidence="13">Circadian input-output histidine kinase CikA</fullName>
        <ecNumber evidence="4">2.7.13.3</ecNumber>
    </recommendedName>
</protein>
<dbReference type="InterPro" id="IPR005467">
    <property type="entry name" value="His_kinase_dom"/>
</dbReference>
<dbReference type="InterPro" id="IPR035965">
    <property type="entry name" value="PAS-like_dom_sf"/>
</dbReference>
<evidence type="ECO:0000259" key="18">
    <source>
        <dbReference type="PROSITE" id="PS50112"/>
    </source>
</evidence>
<dbReference type="CDD" id="cd17546">
    <property type="entry name" value="REC_hyHK_CKI1_RcsC-like"/>
    <property type="match status" value="1"/>
</dbReference>
<evidence type="ECO:0000256" key="14">
    <source>
        <dbReference type="PROSITE-ProRule" id="PRU00169"/>
    </source>
</evidence>
<sequence length="1569" mass="180792">MIIKPLHRWRKKTFNEVPLRTLLIVPFVLQIIGAVGIVSYLSYRSEQQAVEELTNQLMTEIGDRITQNLDYYLQTPDNIAHINAKSINLGWLDWQNKSKLESYFIEQINTFSEVGSIYIATEQKDLFIVAKPEPDSLVIREWNPRTRDLENYVADLQGNRLYLRNNLSDYDPHNDPPSKPWYPRAKAAKNGTWQTVTSGVKQSNLILVLVRSLPFYDSQDNFQGVVGATVFLDKLGEFMGQLKMGKTGQAFIIDREGYLIATSTDELPFNTIDFTLEPETIDPEKLRLTVEDSRNPVTQTVGKYVINNFDNLKLINDHAVQLKIKGRNQYYCLHVISYSLDQNYNWFIVVAIPKSDFMERIYTNTYRTTLLCFIAFLMTILAAILTAKQIAKPIRKLNRAVQEFGQNYLNFYRENTSIKEVNQLADSFSQMAEKLSRSFQDLKLSEQRFSILLDNIPIGVSVFDQNGQHILINKVGEQILGQGTNAISPEQLSEVYQVYIAGTDQLYPTEKLPGIRALKGEKVQVDDMEVEVNGCRIPLEVTSIPVVDEWGTVHYSIIAFQDVTERRQIEQLKNNYQHQLEQEILERTQALQKSKERLKLVIEAMGEGVWDWDIINNTAWWSPQLYKLLGLSVSEIEDDPVPQFSNLLHPDDRDHLQQALTDHLENNHPYIIELRVQQPDGRYRWFLIKGQALRYPNGQPYRMVGSFADISDRKQVEELLHQSEARYLSILEYQTEFITRFKLDGTLNYVNDAYCHYFGIYKEDFIGQCYQPIIYPEDQPAIDRCLAALSPEQPVFTIENRVIVNGEVRWTQWTNQAIYDSQGNLVELQSVGRDINDRKQAEIALKIANQQLQAFLDYSPAIIHIFDAEMVYLRVNRAFTKLFNLPEEQILGRTFGDFFPEEVVNRFKTRVKTLVDGGKPLIIEDELVINNQSKIFESILFTLMKEDGKFTRFGSIVIDVSERKKAELELRKSRDLRDAIFHESADAIFLVDVDSILIVDCNRKAVELFEAENREELIGIAGYTLQKQPFTPQEIEYSRNEVNQKGFWSLEVEYLTKKGNYFWGNLAVKPIYIGDQMFHLVRVTDISDRKQIELELQKAKEVAEAASEAKGTFIANMSHELRSPLNAILGFSRLLKNDSQISLDDRKNAEIIYRSGEHLLNLINQVLDLAKIEANRIILEPTDFNLDQLIDDIYNMFYLKAQDQGLNFNVQRTSDVPSSICTDEIKLRQVLINLLSNALKFTKRGSINLRIFATFNNSDQNVKLNFEVEDTGVGIAPEERMDIFQAFNQSQSGKKVKEGTGLGLAISQEFVNLMGGEISVESQVNIGSKFQFYIVAKIVDKIPKKLFLKEDKIISLAPTTPLYRLLIVDDSSANRQLLVQLLSPLGFAVQEAENGAEAITLWQQWHPDLIWMDLRMPELDGYQATRQIRDQEKSQNLNNPVVIIAVSANKLGDDYQTLGFNNFIYKPFKELEIFTVLQQHLEVEYSYGKEVPEEDKKPMNLEQWMEAFANLSDDVLQELEEALIFGDPSRIRQIIELLRQHNPHLAETLSVWADQFEYTRILDLIHLVR</sequence>
<comment type="catalytic activity">
    <reaction evidence="1">
        <text>ATP + protein L-histidine = ADP + protein N-phospho-L-histidine.</text>
        <dbReference type="EC" id="2.7.13.3"/>
    </reaction>
</comment>
<dbReference type="NCBIfam" id="TIGR00229">
    <property type="entry name" value="sensory_box"/>
    <property type="match status" value="5"/>
</dbReference>
<dbReference type="GO" id="GO:0005886">
    <property type="term" value="C:plasma membrane"/>
    <property type="evidence" value="ECO:0007669"/>
    <property type="project" value="UniProtKB-SubCell"/>
</dbReference>
<dbReference type="InterPro" id="IPR001610">
    <property type="entry name" value="PAC"/>
</dbReference>
<evidence type="ECO:0000256" key="6">
    <source>
        <dbReference type="ARBA" id="ARBA00022553"/>
    </source>
</evidence>
<dbReference type="Pfam" id="PF08448">
    <property type="entry name" value="PAS_4"/>
    <property type="match status" value="2"/>
</dbReference>
<dbReference type="SUPFAM" id="SSF55785">
    <property type="entry name" value="PYP-like sensor domain (PAS domain)"/>
    <property type="match status" value="5"/>
</dbReference>
<feature type="modified residue" description="4-aspartylphosphate" evidence="14">
    <location>
        <position position="1413"/>
    </location>
</feature>
<dbReference type="PROSITE" id="PS50109">
    <property type="entry name" value="HIS_KIN"/>
    <property type="match status" value="1"/>
</dbReference>
<dbReference type="SMART" id="SM00388">
    <property type="entry name" value="HisKA"/>
    <property type="match status" value="1"/>
</dbReference>
<dbReference type="CDD" id="cd06225">
    <property type="entry name" value="HAMP"/>
    <property type="match status" value="1"/>
</dbReference>
<feature type="domain" description="PAC" evidence="19">
    <location>
        <begin position="1048"/>
        <end position="1098"/>
    </location>
</feature>
<dbReference type="Gene3D" id="3.40.50.2300">
    <property type="match status" value="1"/>
</dbReference>
<dbReference type="CDD" id="cd00130">
    <property type="entry name" value="PAS"/>
    <property type="match status" value="4"/>
</dbReference>
<dbReference type="InterPro" id="IPR003660">
    <property type="entry name" value="HAMP_dom"/>
</dbReference>
<dbReference type="Pfam" id="PF02743">
    <property type="entry name" value="dCache_1"/>
    <property type="match status" value="1"/>
</dbReference>
<dbReference type="SMART" id="SM00091">
    <property type="entry name" value="PAS"/>
    <property type="match status" value="5"/>
</dbReference>
<keyword evidence="12 15" id="KW-0472">Membrane</keyword>
<dbReference type="InterPro" id="IPR013655">
    <property type="entry name" value="PAS_fold_3"/>
</dbReference>
<evidence type="ECO:0000256" key="15">
    <source>
        <dbReference type="SAM" id="Phobius"/>
    </source>
</evidence>
<dbReference type="Pfam" id="PF08447">
    <property type="entry name" value="PAS_3"/>
    <property type="match status" value="2"/>
</dbReference>
<feature type="domain" description="PAS" evidence="18">
    <location>
        <begin position="848"/>
        <end position="918"/>
    </location>
</feature>
<feature type="domain" description="PAS" evidence="18">
    <location>
        <begin position="723"/>
        <end position="793"/>
    </location>
</feature>
<dbReference type="InterPro" id="IPR004358">
    <property type="entry name" value="Sig_transdc_His_kin-like_C"/>
</dbReference>
<name>U7QR10_9CYAN</name>
<keyword evidence="9" id="KW-0418">Kinase</keyword>
<dbReference type="Gene3D" id="3.30.565.10">
    <property type="entry name" value="Histidine kinase-like ATPase, C-terminal domain"/>
    <property type="match status" value="1"/>
</dbReference>
<keyword evidence="6 14" id="KW-0597">Phosphoprotein</keyword>
<keyword evidence="8 15" id="KW-0812">Transmembrane</keyword>
<feature type="domain" description="PAC" evidence="19">
    <location>
        <begin position="670"/>
        <end position="722"/>
    </location>
</feature>
<feature type="transmembrane region" description="Helical" evidence="15">
    <location>
        <begin position="21"/>
        <end position="43"/>
    </location>
</feature>
<evidence type="ECO:0000259" key="19">
    <source>
        <dbReference type="PROSITE" id="PS50113"/>
    </source>
</evidence>
<dbReference type="OrthoDB" id="567946at2"/>
<evidence type="ECO:0000256" key="4">
    <source>
        <dbReference type="ARBA" id="ARBA00012438"/>
    </source>
</evidence>
<feature type="domain" description="PAC" evidence="19">
    <location>
        <begin position="521"/>
        <end position="575"/>
    </location>
</feature>
<feature type="domain" description="PAC" evidence="19">
    <location>
        <begin position="792"/>
        <end position="847"/>
    </location>
</feature>
<dbReference type="InterPro" id="IPR013656">
    <property type="entry name" value="PAS_4"/>
</dbReference>
<dbReference type="InterPro" id="IPR000700">
    <property type="entry name" value="PAS-assoc_C"/>
</dbReference>
<evidence type="ECO:0000256" key="3">
    <source>
        <dbReference type="ARBA" id="ARBA00006402"/>
    </source>
</evidence>
<evidence type="ECO:0000259" key="16">
    <source>
        <dbReference type="PROSITE" id="PS50109"/>
    </source>
</evidence>
<evidence type="ECO:0000256" key="12">
    <source>
        <dbReference type="ARBA" id="ARBA00023136"/>
    </source>
</evidence>
<dbReference type="SUPFAM" id="SSF55874">
    <property type="entry name" value="ATPase domain of HSP90 chaperone/DNA topoisomerase II/histidine kinase"/>
    <property type="match status" value="1"/>
</dbReference>
<keyword evidence="11" id="KW-0902">Two-component regulatory system</keyword>
<dbReference type="InterPro" id="IPR033479">
    <property type="entry name" value="dCache_1"/>
</dbReference>
<dbReference type="EC" id="2.7.13.3" evidence="4"/>
<evidence type="ECO:0000256" key="8">
    <source>
        <dbReference type="ARBA" id="ARBA00022692"/>
    </source>
</evidence>
<dbReference type="InterPro" id="IPR036097">
    <property type="entry name" value="HisK_dim/P_sf"/>
</dbReference>
<dbReference type="CDD" id="cd16922">
    <property type="entry name" value="HATPase_EvgS-ArcB-TorS-like"/>
    <property type="match status" value="1"/>
</dbReference>
<dbReference type="Pfam" id="PF00512">
    <property type="entry name" value="HisKA"/>
    <property type="match status" value="1"/>
</dbReference>
<organism evidence="21 22">
    <name type="scientific">Lyngbya aestuarii BL J</name>
    <dbReference type="NCBI Taxonomy" id="1348334"/>
    <lineage>
        <taxon>Bacteria</taxon>
        <taxon>Bacillati</taxon>
        <taxon>Cyanobacteriota</taxon>
        <taxon>Cyanophyceae</taxon>
        <taxon>Oscillatoriophycideae</taxon>
        <taxon>Oscillatoriales</taxon>
        <taxon>Microcoleaceae</taxon>
        <taxon>Lyngbya</taxon>
    </lineage>
</organism>
<dbReference type="GO" id="GO:0000155">
    <property type="term" value="F:phosphorelay sensor kinase activity"/>
    <property type="evidence" value="ECO:0007669"/>
    <property type="project" value="InterPro"/>
</dbReference>
<dbReference type="InterPro" id="IPR003661">
    <property type="entry name" value="HisK_dim/P_dom"/>
</dbReference>
<dbReference type="Gene3D" id="1.10.287.130">
    <property type="match status" value="1"/>
</dbReference>
<feature type="domain" description="Histidine kinase" evidence="16">
    <location>
        <begin position="1116"/>
        <end position="1338"/>
    </location>
</feature>
<dbReference type="RefSeq" id="WP_023064419.1">
    <property type="nucleotide sequence ID" value="NZ_AUZM01000003.1"/>
</dbReference>
<dbReference type="PROSITE" id="PS50110">
    <property type="entry name" value="RESPONSE_REGULATORY"/>
    <property type="match status" value="1"/>
</dbReference>
<dbReference type="SMART" id="SM00086">
    <property type="entry name" value="PAC"/>
    <property type="match status" value="6"/>
</dbReference>
<accession>U7QR10</accession>
<dbReference type="InterPro" id="IPR001789">
    <property type="entry name" value="Sig_transdc_resp-reg_receiver"/>
</dbReference>
<dbReference type="SMART" id="SM00387">
    <property type="entry name" value="HATPase_c"/>
    <property type="match status" value="1"/>
</dbReference>
<comment type="similarity">
    <text evidence="3">In the N-terminal section; belongs to the phytochrome family.</text>
</comment>
<dbReference type="EMBL" id="AUZM01000003">
    <property type="protein sequence ID" value="ERT09540.1"/>
    <property type="molecule type" value="Genomic_DNA"/>
</dbReference>
<dbReference type="FunFam" id="3.30.565.10:FF:000010">
    <property type="entry name" value="Sensor histidine kinase RcsC"/>
    <property type="match status" value="1"/>
</dbReference>
<feature type="domain" description="HAMP" evidence="20">
    <location>
        <begin position="388"/>
        <end position="440"/>
    </location>
</feature>
<evidence type="ECO:0000256" key="13">
    <source>
        <dbReference type="ARBA" id="ARBA00074306"/>
    </source>
</evidence>
<evidence type="ECO:0000313" key="22">
    <source>
        <dbReference type="Proteomes" id="UP000017127"/>
    </source>
</evidence>
<dbReference type="CDD" id="cd00082">
    <property type="entry name" value="HisKA"/>
    <property type="match status" value="1"/>
</dbReference>
<evidence type="ECO:0000256" key="11">
    <source>
        <dbReference type="ARBA" id="ARBA00023012"/>
    </source>
</evidence>
<dbReference type="InterPro" id="IPR003594">
    <property type="entry name" value="HATPase_dom"/>
</dbReference>
<keyword evidence="7" id="KW-0808">Transferase</keyword>
<dbReference type="InterPro" id="IPR000014">
    <property type="entry name" value="PAS"/>
</dbReference>
<proteinExistence type="inferred from homology"/>
<evidence type="ECO:0000256" key="7">
    <source>
        <dbReference type="ARBA" id="ARBA00022679"/>
    </source>
</evidence>
<dbReference type="InterPro" id="IPR036890">
    <property type="entry name" value="HATPase_C_sf"/>
</dbReference>
<evidence type="ECO:0000256" key="2">
    <source>
        <dbReference type="ARBA" id="ARBA00004651"/>
    </source>
</evidence>
<feature type="domain" description="PAS" evidence="18">
    <location>
        <begin position="594"/>
        <end position="667"/>
    </location>
</feature>
<dbReference type="Pfam" id="PF13426">
    <property type="entry name" value="PAS_9"/>
    <property type="match status" value="1"/>
</dbReference>
<gene>
    <name evidence="21" type="ORF">M595_0485</name>
</gene>
<dbReference type="CDD" id="cd18773">
    <property type="entry name" value="PDC1_HK_sensor"/>
    <property type="match status" value="1"/>
</dbReference>
<evidence type="ECO:0000259" key="17">
    <source>
        <dbReference type="PROSITE" id="PS50110"/>
    </source>
</evidence>
<dbReference type="PROSITE" id="PS50113">
    <property type="entry name" value="PAC"/>
    <property type="match status" value="4"/>
</dbReference>
<dbReference type="Gene3D" id="6.10.340.10">
    <property type="match status" value="1"/>
</dbReference>